<keyword evidence="5 7" id="KW-1133">Transmembrane helix</keyword>
<feature type="transmembrane region" description="Helical" evidence="7">
    <location>
        <begin position="24"/>
        <end position="45"/>
    </location>
</feature>
<dbReference type="RefSeq" id="WP_230477703.1">
    <property type="nucleotide sequence ID" value="NZ_CP072842.1"/>
</dbReference>
<keyword evidence="10" id="KW-1185">Reference proteome</keyword>
<keyword evidence="6 7" id="KW-0472">Membrane</keyword>
<evidence type="ECO:0000256" key="3">
    <source>
        <dbReference type="ARBA" id="ARBA00022475"/>
    </source>
</evidence>
<evidence type="ECO:0000256" key="7">
    <source>
        <dbReference type="RuleBase" id="RU367016"/>
    </source>
</evidence>
<sequence length="213" mass="24369">MEFLDYILHIDTYLEYFLINYQNWFYVILFCLIFIETGVVVMPFLPGDSLLFATGMLAASFPDHVNIYLVLILLFIAAVLGDTTNYSIGKILGLKLIRQEIFGKRIIKDQDISKTESFFNKYGAKTIVIARFVPIVRTLAPFVAGISKMHYATFIRFNIFGGLLWVIGLTLAGYFLGNIPIVKDNFEIMVFVIIIFSLLPIGFEWISAKLKHR</sequence>
<feature type="transmembrane region" description="Helical" evidence="7">
    <location>
        <begin position="157"/>
        <end position="176"/>
    </location>
</feature>
<feature type="transmembrane region" description="Helical" evidence="7">
    <location>
        <begin position="188"/>
        <end position="206"/>
    </location>
</feature>
<feature type="transmembrane region" description="Helical" evidence="7">
    <location>
        <begin position="65"/>
        <end position="88"/>
    </location>
</feature>
<accession>A0ABX7XG22</accession>
<name>A0ABX7XG22_9FLAO</name>
<comment type="similarity">
    <text evidence="2 7">Belongs to the DedA family.</text>
</comment>
<evidence type="ECO:0000256" key="6">
    <source>
        <dbReference type="ARBA" id="ARBA00023136"/>
    </source>
</evidence>
<evidence type="ECO:0000256" key="5">
    <source>
        <dbReference type="ARBA" id="ARBA00022989"/>
    </source>
</evidence>
<reference evidence="9 10" key="1">
    <citation type="journal article" date="2021" name="Int. J. Syst. Evol. Microbiol.">
        <title>Faecalibacter bovis sp. nov., isolated from cow faeces.</title>
        <authorList>
            <person name="Li F."/>
            <person name="Zhao W."/>
            <person name="Hong Q."/>
            <person name="Shao Q."/>
            <person name="Song J."/>
            <person name="Yang S."/>
        </authorList>
    </citation>
    <scope>NUCLEOTIDE SEQUENCE [LARGE SCALE GENOMIC DNA]</scope>
    <source>
        <strain evidence="9 10">ZY171143</strain>
    </source>
</reference>
<evidence type="ECO:0000256" key="4">
    <source>
        <dbReference type="ARBA" id="ARBA00022692"/>
    </source>
</evidence>
<evidence type="ECO:0000313" key="10">
    <source>
        <dbReference type="Proteomes" id="UP000672011"/>
    </source>
</evidence>
<proteinExistence type="inferred from homology"/>
<protein>
    <submittedName>
        <fullName evidence="9">VTT domain-containing protein</fullName>
    </submittedName>
</protein>
<comment type="subcellular location">
    <subcellularLocation>
        <location evidence="1 7">Cell membrane</location>
        <topology evidence="1 7">Multi-pass membrane protein</topology>
    </subcellularLocation>
</comment>
<keyword evidence="3 7" id="KW-1003">Cell membrane</keyword>
<dbReference type="PANTHER" id="PTHR30353:SF0">
    <property type="entry name" value="TRANSMEMBRANE PROTEIN"/>
    <property type="match status" value="1"/>
</dbReference>
<dbReference type="InterPro" id="IPR032818">
    <property type="entry name" value="DedA-like"/>
</dbReference>
<dbReference type="Proteomes" id="UP000672011">
    <property type="component" value="Chromosome"/>
</dbReference>
<evidence type="ECO:0000256" key="2">
    <source>
        <dbReference type="ARBA" id="ARBA00010792"/>
    </source>
</evidence>
<keyword evidence="4 7" id="KW-0812">Transmembrane</keyword>
<dbReference type="InterPro" id="IPR032816">
    <property type="entry name" value="VTT_dom"/>
</dbReference>
<dbReference type="Pfam" id="PF09335">
    <property type="entry name" value="VTT_dom"/>
    <property type="match status" value="1"/>
</dbReference>
<evidence type="ECO:0000313" key="9">
    <source>
        <dbReference type="EMBL" id="QTV06916.1"/>
    </source>
</evidence>
<reference evidence="10" key="2">
    <citation type="submission" date="2021-04" db="EMBL/GenBank/DDBJ databases">
        <title>Taxonomy of Flavobacteriaceae bacterium ZY171143.</title>
        <authorList>
            <person name="Li F."/>
        </authorList>
    </citation>
    <scope>NUCLEOTIDE SEQUENCE [LARGE SCALE GENOMIC DNA]</scope>
    <source>
        <strain evidence="10">ZY171143</strain>
    </source>
</reference>
<dbReference type="EMBL" id="CP072842">
    <property type="protein sequence ID" value="QTV06916.1"/>
    <property type="molecule type" value="Genomic_DNA"/>
</dbReference>
<gene>
    <name evidence="9" type="ORF">J9309_06310</name>
</gene>
<evidence type="ECO:0000259" key="8">
    <source>
        <dbReference type="Pfam" id="PF09335"/>
    </source>
</evidence>
<evidence type="ECO:0000256" key="1">
    <source>
        <dbReference type="ARBA" id="ARBA00004651"/>
    </source>
</evidence>
<organism evidence="9 10">
    <name type="scientific">Faecalibacter bovis</name>
    <dbReference type="NCBI Taxonomy" id="2898187"/>
    <lineage>
        <taxon>Bacteria</taxon>
        <taxon>Pseudomonadati</taxon>
        <taxon>Bacteroidota</taxon>
        <taxon>Flavobacteriia</taxon>
        <taxon>Flavobacteriales</taxon>
        <taxon>Weeksellaceae</taxon>
        <taxon>Faecalibacter</taxon>
    </lineage>
</organism>
<feature type="domain" description="VTT" evidence="8">
    <location>
        <begin position="45"/>
        <end position="174"/>
    </location>
</feature>
<dbReference type="PANTHER" id="PTHR30353">
    <property type="entry name" value="INNER MEMBRANE PROTEIN DEDA-RELATED"/>
    <property type="match status" value="1"/>
</dbReference>